<comment type="caution">
    <text evidence="3">The sequence shown here is derived from an EMBL/GenBank/DDBJ whole genome shotgun (WGS) entry which is preliminary data.</text>
</comment>
<reference evidence="3 4" key="1">
    <citation type="journal article" date="2017" name="Front. Genet.">
        <title>Draft sequencing of the heterozygous diploid genome of Satsuma (Citrus unshiu Marc.) using a hybrid assembly approach.</title>
        <authorList>
            <person name="Shimizu T."/>
            <person name="Tanizawa Y."/>
            <person name="Mochizuki T."/>
            <person name="Nagasaki H."/>
            <person name="Yoshioka T."/>
            <person name="Toyoda A."/>
            <person name="Fujiyama A."/>
            <person name="Kaminuma E."/>
            <person name="Nakamura Y."/>
        </authorList>
    </citation>
    <scope>NUCLEOTIDE SEQUENCE [LARGE SCALE GENOMIC DNA]</scope>
    <source>
        <strain evidence="4">cv. Miyagawa wase</strain>
    </source>
</reference>
<gene>
    <name evidence="3" type="ORF">CUMW_147870</name>
</gene>
<dbReference type="STRING" id="55188.A0A2H5PLL1"/>
<feature type="region of interest" description="Disordered" evidence="1">
    <location>
        <begin position="85"/>
        <end position="139"/>
    </location>
</feature>
<organism evidence="3 4">
    <name type="scientific">Citrus unshiu</name>
    <name type="common">Satsuma mandarin</name>
    <name type="synonym">Citrus nobilis var. unshiu</name>
    <dbReference type="NCBI Taxonomy" id="55188"/>
    <lineage>
        <taxon>Eukaryota</taxon>
        <taxon>Viridiplantae</taxon>
        <taxon>Streptophyta</taxon>
        <taxon>Embryophyta</taxon>
        <taxon>Tracheophyta</taxon>
        <taxon>Spermatophyta</taxon>
        <taxon>Magnoliopsida</taxon>
        <taxon>eudicotyledons</taxon>
        <taxon>Gunneridae</taxon>
        <taxon>Pentapetalae</taxon>
        <taxon>rosids</taxon>
        <taxon>malvids</taxon>
        <taxon>Sapindales</taxon>
        <taxon>Rutaceae</taxon>
        <taxon>Aurantioideae</taxon>
        <taxon>Citrus</taxon>
    </lineage>
</organism>
<evidence type="ECO:0000256" key="1">
    <source>
        <dbReference type="SAM" id="MobiDB-lite"/>
    </source>
</evidence>
<dbReference type="AlphaFoldDB" id="A0A2H5PLL1"/>
<dbReference type="InterPro" id="IPR035892">
    <property type="entry name" value="C2_domain_sf"/>
</dbReference>
<dbReference type="EMBL" id="BDQV01000090">
    <property type="protein sequence ID" value="GAY53246.1"/>
    <property type="molecule type" value="Genomic_DNA"/>
</dbReference>
<evidence type="ECO:0000313" key="4">
    <source>
        <dbReference type="Proteomes" id="UP000236630"/>
    </source>
</evidence>
<keyword evidence="4" id="KW-1185">Reference proteome</keyword>
<sequence>MDKYYILVIGMRTQVKKVQNRQAHRQVRLVGNVIGDGLVGDGWGVTAMMAGQRWAWRDNKFRGDEDGNEKAECNYCKKTFDASSKKGTTHLKNHSDRCRAKGKEAGGDKDKSEIARDQEEKEMKEVQEQNIGSSSSERPKRSKLSISDILRFVTVSQLWILFNFKVMPMESLQSVVSVVKSSVIAEPDKPKSDFFAPSGNLEKGTEANRLEIVVPNLENFSGVLEVYMHRARDIHNISIYYKQDVYAKLCLTSDPENTVATKIIYGGGRNPVFNENCQLDVKTVDSSLKCEIFMMSRIMSYLEDQFLGFTLVPLSEVLINNGKLEKECSLSSTDFVHSPAGFVQLSLAYATYSPEVMAIPTVPKPLAADETAQNQK</sequence>
<dbReference type="Gene3D" id="2.60.40.150">
    <property type="entry name" value="C2 domain"/>
    <property type="match status" value="1"/>
</dbReference>
<dbReference type="SUPFAM" id="SSF49562">
    <property type="entry name" value="C2 domain (Calcium/lipid-binding domain, CaLB)"/>
    <property type="match status" value="1"/>
</dbReference>
<protein>
    <recommendedName>
        <fullName evidence="2">C2 domain-containing protein</fullName>
    </recommendedName>
</protein>
<dbReference type="Proteomes" id="UP000236630">
    <property type="component" value="Unassembled WGS sequence"/>
</dbReference>
<evidence type="ECO:0000259" key="2">
    <source>
        <dbReference type="PROSITE" id="PS50004"/>
    </source>
</evidence>
<feature type="compositionally biased region" description="Basic and acidic residues" evidence="1">
    <location>
        <begin position="93"/>
        <end position="127"/>
    </location>
</feature>
<dbReference type="InterPro" id="IPR000008">
    <property type="entry name" value="C2_dom"/>
</dbReference>
<accession>A0A2H5PLL1</accession>
<dbReference type="Pfam" id="PF00168">
    <property type="entry name" value="C2"/>
    <property type="match status" value="1"/>
</dbReference>
<feature type="domain" description="C2" evidence="2">
    <location>
        <begin position="197"/>
        <end position="328"/>
    </location>
</feature>
<name>A0A2H5PLL1_CITUN</name>
<dbReference type="PANTHER" id="PTHR31208">
    <property type="entry name" value="EXPRESSED PROTEIN"/>
    <property type="match status" value="1"/>
</dbReference>
<dbReference type="SMART" id="SM00239">
    <property type="entry name" value="C2"/>
    <property type="match status" value="1"/>
</dbReference>
<dbReference type="CDD" id="cd00030">
    <property type="entry name" value="C2"/>
    <property type="match status" value="1"/>
</dbReference>
<evidence type="ECO:0000313" key="3">
    <source>
        <dbReference type="EMBL" id="GAY53246.1"/>
    </source>
</evidence>
<dbReference type="SMART" id="SM00614">
    <property type="entry name" value="ZnF_BED"/>
    <property type="match status" value="1"/>
</dbReference>
<dbReference type="PROSITE" id="PS50004">
    <property type="entry name" value="C2"/>
    <property type="match status" value="1"/>
</dbReference>
<proteinExistence type="predicted"/>
<dbReference type="PANTHER" id="PTHR31208:SF2">
    <property type="entry name" value="DOMAIN-CONTAINING PROTEIN, PUTATIVE, EXPRESSED-RELATED"/>
    <property type="match status" value="1"/>
</dbReference>